<dbReference type="Pfam" id="PF14686">
    <property type="entry name" value="fn3_3"/>
    <property type="match status" value="1"/>
</dbReference>
<evidence type="ECO:0000259" key="1">
    <source>
        <dbReference type="Pfam" id="PF14686"/>
    </source>
</evidence>
<proteinExistence type="predicted"/>
<dbReference type="EMBL" id="PNBA02000015">
    <property type="protein sequence ID" value="KAG6399832.1"/>
    <property type="molecule type" value="Genomic_DNA"/>
</dbReference>
<name>A0A8X8WRM6_SALSN</name>
<gene>
    <name evidence="2" type="ORF">SASPL_141317</name>
</gene>
<dbReference type="CDD" id="cd10316">
    <property type="entry name" value="RGL4_M"/>
    <property type="match status" value="1"/>
</dbReference>
<dbReference type="AlphaFoldDB" id="A0A8X8WRM6"/>
<protein>
    <recommendedName>
        <fullName evidence="1">Rhamnogalacturonan lyase domain-containing protein</fullName>
    </recommendedName>
</protein>
<evidence type="ECO:0000313" key="3">
    <source>
        <dbReference type="Proteomes" id="UP000298416"/>
    </source>
</evidence>
<dbReference type="Proteomes" id="UP000298416">
    <property type="component" value="Unassembled WGS sequence"/>
</dbReference>
<evidence type="ECO:0000313" key="2">
    <source>
        <dbReference type="EMBL" id="KAG6399832.1"/>
    </source>
</evidence>
<dbReference type="PANTHER" id="PTHR32018:SF50">
    <property type="entry name" value="RHAMNOGALACTURONAN ENDOLYASE"/>
    <property type="match status" value="1"/>
</dbReference>
<keyword evidence="3" id="KW-1185">Reference proteome</keyword>
<dbReference type="InterPro" id="IPR029413">
    <property type="entry name" value="RG-lyase_II"/>
</dbReference>
<dbReference type="Gene3D" id="2.60.40.1120">
    <property type="entry name" value="Carboxypeptidase-like, regulatory domain"/>
    <property type="match status" value="1"/>
</dbReference>
<organism evidence="2">
    <name type="scientific">Salvia splendens</name>
    <name type="common">Scarlet sage</name>
    <dbReference type="NCBI Taxonomy" id="180675"/>
    <lineage>
        <taxon>Eukaryota</taxon>
        <taxon>Viridiplantae</taxon>
        <taxon>Streptophyta</taxon>
        <taxon>Embryophyta</taxon>
        <taxon>Tracheophyta</taxon>
        <taxon>Spermatophyta</taxon>
        <taxon>Magnoliopsida</taxon>
        <taxon>eudicotyledons</taxon>
        <taxon>Gunneridae</taxon>
        <taxon>Pentapetalae</taxon>
        <taxon>asterids</taxon>
        <taxon>lamiids</taxon>
        <taxon>Lamiales</taxon>
        <taxon>Lamiaceae</taxon>
        <taxon>Nepetoideae</taxon>
        <taxon>Mentheae</taxon>
        <taxon>Salviinae</taxon>
        <taxon>Salvia</taxon>
        <taxon>Salvia subgen. Calosphace</taxon>
        <taxon>core Calosphace</taxon>
    </lineage>
</organism>
<dbReference type="InterPro" id="IPR013784">
    <property type="entry name" value="Carb-bd-like_fold"/>
</dbReference>
<reference evidence="2" key="1">
    <citation type="submission" date="2018-01" db="EMBL/GenBank/DDBJ databases">
        <authorList>
            <person name="Mao J.F."/>
        </authorList>
    </citation>
    <scope>NUCLEOTIDE SEQUENCE</scope>
    <source>
        <strain evidence="2">Huo1</strain>
        <tissue evidence="2">Leaf</tissue>
    </source>
</reference>
<reference evidence="2" key="2">
    <citation type="submission" date="2020-08" db="EMBL/GenBank/DDBJ databases">
        <title>Plant Genome Project.</title>
        <authorList>
            <person name="Zhang R.-G."/>
        </authorList>
    </citation>
    <scope>NUCLEOTIDE SEQUENCE</scope>
    <source>
        <strain evidence="2">Huo1</strain>
        <tissue evidence="2">Leaf</tissue>
    </source>
</reference>
<dbReference type="GO" id="GO:0030246">
    <property type="term" value="F:carbohydrate binding"/>
    <property type="evidence" value="ECO:0007669"/>
    <property type="project" value="InterPro"/>
</dbReference>
<comment type="caution">
    <text evidence="2">The sequence shown here is derived from an EMBL/GenBank/DDBJ whole genome shotgun (WGS) entry which is preliminary data.</text>
</comment>
<dbReference type="Pfam" id="PF06045">
    <property type="entry name" value="Rhamnogal_lyase"/>
    <property type="match status" value="1"/>
</dbReference>
<sequence length="181" mass="20600">MADLPQRDRWDFIIWRLALVGHLFFSFASSQDFDRFPGTSYKIVMQSKDQTEISFTSTWAVGSSRVPLNIDKRFHYMAMSDERQRVMPMSEDRSNREPLAYPEAGYQFWTEANENGNFLIKNVIRGTYRLFASVPGTIGDYKHASDIIISPGSNVVVSDVVFDAPRNGPTAEFFIPDPSLA</sequence>
<dbReference type="SUPFAM" id="SSF49452">
    <property type="entry name" value="Starch-binding domain-like"/>
    <property type="match status" value="1"/>
</dbReference>
<dbReference type="InterPro" id="IPR010325">
    <property type="entry name" value="Rhamnogal_lyase"/>
</dbReference>
<dbReference type="PANTHER" id="PTHR32018">
    <property type="entry name" value="RHAMNOGALACTURONATE LYASE FAMILY PROTEIN"/>
    <property type="match status" value="1"/>
</dbReference>
<dbReference type="InterPro" id="IPR051850">
    <property type="entry name" value="Polysacch_Lyase_4"/>
</dbReference>
<feature type="domain" description="Rhamnogalacturonan lyase" evidence="1">
    <location>
        <begin position="104"/>
        <end position="154"/>
    </location>
</feature>
<accession>A0A8X8WRM6</accession>